<reference evidence="2 3" key="1">
    <citation type="journal article" date="2015" name="Genome Biol. Evol.">
        <title>Phylogenomic analyses indicate that early fungi evolved digesting cell walls of algal ancestors of land plants.</title>
        <authorList>
            <person name="Chang Y."/>
            <person name="Wang S."/>
            <person name="Sekimoto S."/>
            <person name="Aerts A.L."/>
            <person name="Choi C."/>
            <person name="Clum A."/>
            <person name="LaButti K.M."/>
            <person name="Lindquist E.A."/>
            <person name="Yee Ngan C."/>
            <person name="Ohm R.A."/>
            <person name="Salamov A.A."/>
            <person name="Grigoriev I.V."/>
            <person name="Spatafora J.W."/>
            <person name="Berbee M.L."/>
        </authorList>
    </citation>
    <scope>NUCLEOTIDE SEQUENCE [LARGE SCALE GENOMIC DNA]</scope>
    <source>
        <strain evidence="2 3">JEL478</strain>
    </source>
</reference>
<evidence type="ECO:0000313" key="2">
    <source>
        <dbReference type="EMBL" id="KXS19674.1"/>
    </source>
</evidence>
<dbReference type="Proteomes" id="UP000070544">
    <property type="component" value="Unassembled WGS sequence"/>
</dbReference>
<keyword evidence="3" id="KW-1185">Reference proteome</keyword>
<name>A0A139ASP3_GONPJ</name>
<feature type="compositionally biased region" description="Basic and acidic residues" evidence="1">
    <location>
        <begin position="152"/>
        <end position="166"/>
    </location>
</feature>
<feature type="region of interest" description="Disordered" evidence="1">
    <location>
        <begin position="1"/>
        <end position="30"/>
    </location>
</feature>
<evidence type="ECO:0000313" key="3">
    <source>
        <dbReference type="Proteomes" id="UP000070544"/>
    </source>
</evidence>
<dbReference type="InterPro" id="IPR013083">
    <property type="entry name" value="Znf_RING/FYVE/PHD"/>
</dbReference>
<protein>
    <submittedName>
        <fullName evidence="2">Uncharacterized protein</fullName>
    </submittedName>
</protein>
<accession>A0A139ASP3</accession>
<dbReference type="AlphaFoldDB" id="A0A139ASP3"/>
<dbReference type="Gene3D" id="3.30.40.10">
    <property type="entry name" value="Zinc/RING finger domain, C3HC4 (zinc finger)"/>
    <property type="match status" value="1"/>
</dbReference>
<gene>
    <name evidence="2" type="ORF">M427DRAFT_427345</name>
</gene>
<dbReference type="EMBL" id="KQ965737">
    <property type="protein sequence ID" value="KXS19674.1"/>
    <property type="molecule type" value="Genomic_DNA"/>
</dbReference>
<feature type="compositionally biased region" description="Pro residues" evidence="1">
    <location>
        <begin position="1"/>
        <end position="21"/>
    </location>
</feature>
<feature type="region of interest" description="Disordered" evidence="1">
    <location>
        <begin position="147"/>
        <end position="166"/>
    </location>
</feature>
<proteinExistence type="predicted"/>
<organism evidence="2 3">
    <name type="scientific">Gonapodya prolifera (strain JEL478)</name>
    <name type="common">Monoblepharis prolifera</name>
    <dbReference type="NCBI Taxonomy" id="1344416"/>
    <lineage>
        <taxon>Eukaryota</taxon>
        <taxon>Fungi</taxon>
        <taxon>Fungi incertae sedis</taxon>
        <taxon>Chytridiomycota</taxon>
        <taxon>Chytridiomycota incertae sedis</taxon>
        <taxon>Monoblepharidomycetes</taxon>
        <taxon>Monoblepharidales</taxon>
        <taxon>Gonapodyaceae</taxon>
        <taxon>Gonapodya</taxon>
    </lineage>
</organism>
<evidence type="ECO:0000256" key="1">
    <source>
        <dbReference type="SAM" id="MobiDB-lite"/>
    </source>
</evidence>
<dbReference type="SUPFAM" id="SSF57850">
    <property type="entry name" value="RING/U-box"/>
    <property type="match status" value="1"/>
</dbReference>
<sequence>MTPSPPSSPRSRAPSPPPSLPDAPSHVEPSQECPICKDALAEDNDDEVAQVACPANHGAFPFYLVPLFPLPCLRPVLPISHPISPTPVFHHPCIASWTRTGASTCPLDRHPITYLVVLAHLGGPVLRRETVAPKRLDVRGALHLSEPDFEGAEDHEHEEDERVRDASCRRCGRADGDASMLLCDVCGELPSATDGGLSAKR</sequence>